<evidence type="ECO:0000256" key="2">
    <source>
        <dbReference type="ARBA" id="ARBA00007520"/>
    </source>
</evidence>
<dbReference type="AlphaFoldDB" id="A0A395N3T3"/>
<dbReference type="Gene3D" id="1.20.1250.20">
    <property type="entry name" value="MFS general substrate transporter like domains"/>
    <property type="match status" value="2"/>
</dbReference>
<evidence type="ECO:0000256" key="9">
    <source>
        <dbReference type="SAM" id="Phobius"/>
    </source>
</evidence>
<dbReference type="GO" id="GO:0006351">
    <property type="term" value="P:DNA-templated transcription"/>
    <property type="evidence" value="ECO:0007669"/>
    <property type="project" value="InterPro"/>
</dbReference>
<dbReference type="GO" id="GO:0008270">
    <property type="term" value="F:zinc ion binding"/>
    <property type="evidence" value="ECO:0007669"/>
    <property type="project" value="InterPro"/>
</dbReference>
<evidence type="ECO:0000259" key="10">
    <source>
        <dbReference type="PROSITE" id="PS50850"/>
    </source>
</evidence>
<feature type="transmembrane region" description="Helical" evidence="9">
    <location>
        <begin position="409"/>
        <end position="428"/>
    </location>
</feature>
<evidence type="ECO:0000256" key="3">
    <source>
        <dbReference type="ARBA" id="ARBA00022448"/>
    </source>
</evidence>
<keyword evidence="6 9" id="KW-0472">Membrane</keyword>
<dbReference type="Pfam" id="PF04082">
    <property type="entry name" value="Fungal_trans"/>
    <property type="match status" value="1"/>
</dbReference>
<dbReference type="FunFam" id="1.20.1250.20:FF:000429">
    <property type="entry name" value="MFS drug efflux transporter, putative"/>
    <property type="match status" value="1"/>
</dbReference>
<feature type="transmembrane region" description="Helical" evidence="9">
    <location>
        <begin position="167"/>
        <end position="188"/>
    </location>
</feature>
<dbReference type="PANTHER" id="PTHR23501:SF12">
    <property type="entry name" value="MAJOR FACILITATOR SUPERFAMILY (MFS) PROFILE DOMAIN-CONTAINING PROTEIN-RELATED"/>
    <property type="match status" value="1"/>
</dbReference>
<feature type="transmembrane region" description="Helical" evidence="9">
    <location>
        <begin position="377"/>
        <end position="397"/>
    </location>
</feature>
<feature type="domain" description="Major facilitator superfamily (MFS) profile" evidence="10">
    <location>
        <begin position="42"/>
        <end position="540"/>
    </location>
</feature>
<feature type="transmembrane region" description="Helical" evidence="9">
    <location>
        <begin position="200"/>
        <end position="223"/>
    </location>
</feature>
<dbReference type="CDD" id="cd17502">
    <property type="entry name" value="MFS_Azr1_MDR_like"/>
    <property type="match status" value="1"/>
</dbReference>
<feature type="transmembrane region" description="Helical" evidence="9">
    <location>
        <begin position="440"/>
        <end position="463"/>
    </location>
</feature>
<dbReference type="InterPro" id="IPR011701">
    <property type="entry name" value="MFS"/>
</dbReference>
<protein>
    <submittedName>
        <fullName evidence="11">Major facilitator superfamily domain, general substrate transporter</fullName>
    </submittedName>
</protein>
<feature type="transmembrane region" description="Helical" evidence="9">
    <location>
        <begin position="136"/>
        <end position="160"/>
    </location>
</feature>
<dbReference type="InterPro" id="IPR007219">
    <property type="entry name" value="XnlR_reg_dom"/>
</dbReference>
<dbReference type="GO" id="GO:0005886">
    <property type="term" value="C:plasma membrane"/>
    <property type="evidence" value="ECO:0007669"/>
    <property type="project" value="TreeGrafter"/>
</dbReference>
<accession>A0A395N3T3</accession>
<dbReference type="EMBL" id="PXXK01000026">
    <property type="protein sequence ID" value="RFN54547.1"/>
    <property type="molecule type" value="Genomic_DNA"/>
</dbReference>
<feature type="transmembrane region" description="Helical" evidence="9">
    <location>
        <begin position="244"/>
        <end position="266"/>
    </location>
</feature>
<evidence type="ECO:0000256" key="7">
    <source>
        <dbReference type="ARBA" id="ARBA00023180"/>
    </source>
</evidence>
<evidence type="ECO:0000313" key="12">
    <source>
        <dbReference type="Proteomes" id="UP000265631"/>
    </source>
</evidence>
<proteinExistence type="inferred from homology"/>
<keyword evidence="5 9" id="KW-1133">Transmembrane helix</keyword>
<evidence type="ECO:0000256" key="4">
    <source>
        <dbReference type="ARBA" id="ARBA00022692"/>
    </source>
</evidence>
<organism evidence="11 12">
    <name type="scientific">Fusarium flagelliforme</name>
    <dbReference type="NCBI Taxonomy" id="2675880"/>
    <lineage>
        <taxon>Eukaryota</taxon>
        <taxon>Fungi</taxon>
        <taxon>Dikarya</taxon>
        <taxon>Ascomycota</taxon>
        <taxon>Pezizomycotina</taxon>
        <taxon>Sordariomycetes</taxon>
        <taxon>Hypocreomycetidae</taxon>
        <taxon>Hypocreales</taxon>
        <taxon>Nectriaceae</taxon>
        <taxon>Fusarium</taxon>
        <taxon>Fusarium incarnatum-equiseti species complex</taxon>
    </lineage>
</organism>
<evidence type="ECO:0000256" key="6">
    <source>
        <dbReference type="ARBA" id="ARBA00023136"/>
    </source>
</evidence>
<reference evidence="11 12" key="1">
    <citation type="journal article" date="2018" name="PLoS Pathog.">
        <title>Evolution of structural diversity of trichothecenes, a family of toxins produced by plant pathogenic and entomopathogenic fungi.</title>
        <authorList>
            <person name="Proctor R.H."/>
            <person name="McCormick S.P."/>
            <person name="Kim H.S."/>
            <person name="Cardoza R.E."/>
            <person name="Stanley A.M."/>
            <person name="Lindo L."/>
            <person name="Kelly A."/>
            <person name="Brown D.W."/>
            <person name="Lee T."/>
            <person name="Vaughan M.M."/>
            <person name="Alexander N.J."/>
            <person name="Busman M."/>
            <person name="Gutierrez S."/>
        </authorList>
    </citation>
    <scope>NUCLEOTIDE SEQUENCE [LARGE SCALE GENOMIC DNA]</scope>
    <source>
        <strain evidence="11 12">NRRL 13405</strain>
    </source>
</reference>
<feature type="transmembrane region" description="Helical" evidence="9">
    <location>
        <begin position="352"/>
        <end position="370"/>
    </location>
</feature>
<evidence type="ECO:0000313" key="11">
    <source>
        <dbReference type="EMBL" id="RFN54547.1"/>
    </source>
</evidence>
<comment type="similarity">
    <text evidence="2">Belongs to the major facilitator superfamily. TCR/Tet family.</text>
</comment>
<evidence type="ECO:0000256" key="5">
    <source>
        <dbReference type="ARBA" id="ARBA00022989"/>
    </source>
</evidence>
<feature type="transmembrane region" description="Helical" evidence="9">
    <location>
        <begin position="311"/>
        <end position="332"/>
    </location>
</feature>
<sequence>MGHLQTHEATRDNAVAQVDAEKYVRDNASQGSGKSPRDLHGWKWALSYTAMLSTTFLFALDNTIVADIQPAIIHDLTQIELLPWVGTGFALGTMVVLPLSKAYGIFSIRSLYLANILLFEVGSALCGAAPNMNAMILGRVIAGVGGAGMYAGTLTYVAVCTSMEERAAYMAGSTVVWGIGTVLGPVVGGAFAESSATWRWGFYINLVVGALFCPAYLFLFPLIDPQPGKSLSDKLKMMDWPMTLTFLSGSTFLIMAISFGGTLYSWHSGAEIAFWTLSGTLLVIAAILLKFHPGVSKENQLWPAHFLQIPVVMNLQLQVFLSGGIILTITYYIPLYFQFIRGDGPLDAGVRLLPLVISMIVATIVSGLMLPKTPCFSPWYIGGSVLVLVGTALMYTIDENTNNANIYGYSIMIGFGAGCYVVIGFTILQSLVPVQEISNAVAVMTIAQNFGMVLFLSLCGTIFQNTAIAEVGKALPDLPKDQVSELIAGTSSHAFQSLSQREKSIVVTSITAAIRCVWLLFMVAAAVSFVFSLPLVVQDLQTRLERAEAQLGTRSQDATPLGADTGLPLLMPLPRTSTDSSVLPSEPKTAIIQQEVAYLGEGTTFGDVDLGFDQLLDLDSVDKLRWDAPNEALLQSVAHIDPSILTATWPSDPLLDIPQTMPWAGITTQSVQGPALPPSHPTHPEASLEQMLPELYHYFFKYVYNSMPIISEARFLSELSTNPTSKSISALKYSIALLSAAISSQYQHLRQDLYSLVRRQIEDCEMDPDTTVFSNLNVFQTLLFMVRYEIMSSNITRAWMTLGRAIRLSSVLRLHMIDRSEKPDDAVPGLHVSLPATDDECLLEERRRSFWLLFVWETYIKTRTAMESHLGPISSFHVKLPSPGRLGPKFSPVDMPFLIDAERLITGVSPFCACLLMVDLAMKCLNKIEYSNEGHTALERCFRERVLLMQEIFEDQTLSQDPIALTTKLNMSAIIIILYDKAPKSQEAPELVMKRISLHQDSAKCIADILKASWETRMMEGSPFTLQATFLAWPLATAINTLAEALQPSMSWNKMKATGIHSHKTLGKN</sequence>
<feature type="transmembrane region" description="Helical" evidence="9">
    <location>
        <begin position="81"/>
        <end position="99"/>
    </location>
</feature>
<feature type="transmembrane region" description="Helical" evidence="9">
    <location>
        <begin position="272"/>
        <end position="291"/>
    </location>
</feature>
<comment type="caution">
    <text evidence="11">The sequence shown here is derived from an EMBL/GenBank/DDBJ whole genome shotgun (WGS) entry which is preliminary data.</text>
</comment>
<dbReference type="Proteomes" id="UP000265631">
    <property type="component" value="Unassembled WGS sequence"/>
</dbReference>
<keyword evidence="7" id="KW-0325">Glycoprotein</keyword>
<dbReference type="GO" id="GO:0003677">
    <property type="term" value="F:DNA binding"/>
    <property type="evidence" value="ECO:0007669"/>
    <property type="project" value="InterPro"/>
</dbReference>
<dbReference type="CDD" id="cd12148">
    <property type="entry name" value="fungal_TF_MHR"/>
    <property type="match status" value="1"/>
</dbReference>
<keyword evidence="3" id="KW-0813">Transport</keyword>
<feature type="transmembrane region" description="Helical" evidence="9">
    <location>
        <begin position="44"/>
        <end position="61"/>
    </location>
</feature>
<feature type="transmembrane region" description="Helical" evidence="9">
    <location>
        <begin position="517"/>
        <end position="537"/>
    </location>
</feature>
<dbReference type="InterPro" id="IPR036259">
    <property type="entry name" value="MFS_trans_sf"/>
</dbReference>
<dbReference type="PANTHER" id="PTHR23501">
    <property type="entry name" value="MAJOR FACILITATOR SUPERFAMILY"/>
    <property type="match status" value="1"/>
</dbReference>
<evidence type="ECO:0000256" key="8">
    <source>
        <dbReference type="ARBA" id="ARBA00023242"/>
    </source>
</evidence>
<evidence type="ECO:0000256" key="1">
    <source>
        <dbReference type="ARBA" id="ARBA00004141"/>
    </source>
</evidence>
<comment type="subcellular location">
    <subcellularLocation>
        <location evidence="1">Membrane</location>
        <topology evidence="1">Multi-pass membrane protein</topology>
    </subcellularLocation>
</comment>
<dbReference type="SUPFAM" id="SSF103473">
    <property type="entry name" value="MFS general substrate transporter"/>
    <property type="match status" value="2"/>
</dbReference>
<name>A0A395N3T3_9HYPO</name>
<dbReference type="GO" id="GO:0022857">
    <property type="term" value="F:transmembrane transporter activity"/>
    <property type="evidence" value="ECO:0007669"/>
    <property type="project" value="InterPro"/>
</dbReference>
<dbReference type="PROSITE" id="PS50850">
    <property type="entry name" value="MFS"/>
    <property type="match status" value="1"/>
</dbReference>
<keyword evidence="4 9" id="KW-0812">Transmembrane</keyword>
<dbReference type="Pfam" id="PF07690">
    <property type="entry name" value="MFS_1"/>
    <property type="match status" value="1"/>
</dbReference>
<dbReference type="InterPro" id="IPR020846">
    <property type="entry name" value="MFS_dom"/>
</dbReference>
<gene>
    <name evidence="11" type="ORF">FIE12Z_1202</name>
</gene>
<keyword evidence="12" id="KW-1185">Reference proteome</keyword>
<keyword evidence="8" id="KW-0539">Nucleus</keyword>